<dbReference type="OrthoDB" id="1969285at2"/>
<evidence type="ECO:0000259" key="1">
    <source>
        <dbReference type="Pfam" id="PF07905"/>
    </source>
</evidence>
<dbReference type="PANTHER" id="PTHR33744:SF16">
    <property type="entry name" value="CARBOHYDRATE DIACID REGULATOR"/>
    <property type="match status" value="1"/>
</dbReference>
<dbReference type="RefSeq" id="WP_055152947.1">
    <property type="nucleotide sequence ID" value="NZ_CYZU01000017.1"/>
</dbReference>
<dbReference type="AlphaFoldDB" id="A0A174ES62"/>
<dbReference type="Proteomes" id="UP000095544">
    <property type="component" value="Unassembled WGS sequence"/>
</dbReference>
<evidence type="ECO:0000313" key="3">
    <source>
        <dbReference type="EMBL" id="CUO40137.1"/>
    </source>
</evidence>
<dbReference type="InterPro" id="IPR012914">
    <property type="entry name" value="PucR_dom"/>
</dbReference>
<feature type="domain" description="Purine catabolism PurC-like" evidence="1">
    <location>
        <begin position="7"/>
        <end position="139"/>
    </location>
</feature>
<evidence type="ECO:0000259" key="2">
    <source>
        <dbReference type="Pfam" id="PF13556"/>
    </source>
</evidence>
<proteinExistence type="predicted"/>
<dbReference type="Pfam" id="PF13556">
    <property type="entry name" value="HTH_30"/>
    <property type="match status" value="1"/>
</dbReference>
<feature type="domain" description="PucR C-terminal helix-turn-helix" evidence="2">
    <location>
        <begin position="467"/>
        <end position="523"/>
    </location>
</feature>
<protein>
    <submittedName>
        <fullName evidence="3">Carbohydrate diacid transcriptional activator CdaR</fullName>
    </submittedName>
</protein>
<accession>A0A174ES62</accession>
<organism evidence="3 4">
    <name type="scientific">Faecalicatena contorta</name>
    <dbReference type="NCBI Taxonomy" id="39482"/>
    <lineage>
        <taxon>Bacteria</taxon>
        <taxon>Bacillati</taxon>
        <taxon>Bacillota</taxon>
        <taxon>Clostridia</taxon>
        <taxon>Lachnospirales</taxon>
        <taxon>Lachnospiraceae</taxon>
        <taxon>Faecalicatena</taxon>
    </lineage>
</organism>
<dbReference type="InterPro" id="IPR042070">
    <property type="entry name" value="PucR_C-HTH_sf"/>
</dbReference>
<dbReference type="PANTHER" id="PTHR33744">
    <property type="entry name" value="CARBOHYDRATE DIACID REGULATOR"/>
    <property type="match status" value="1"/>
</dbReference>
<dbReference type="STRING" id="39482.ERS852491_02091"/>
<dbReference type="EMBL" id="CYZU01000017">
    <property type="protein sequence ID" value="CUO40137.1"/>
    <property type="molecule type" value="Genomic_DNA"/>
</dbReference>
<gene>
    <name evidence="3" type="ORF">ERS852491_02091</name>
</gene>
<reference evidence="3 4" key="1">
    <citation type="submission" date="2015-09" db="EMBL/GenBank/DDBJ databases">
        <authorList>
            <consortium name="Pathogen Informatics"/>
        </authorList>
    </citation>
    <scope>NUCLEOTIDE SEQUENCE [LARGE SCALE GENOMIC DNA]</scope>
    <source>
        <strain evidence="3 4">2789STDY5834876</strain>
    </source>
</reference>
<dbReference type="InterPro" id="IPR051448">
    <property type="entry name" value="CdaR-like_regulators"/>
</dbReference>
<name>A0A174ES62_9FIRM</name>
<evidence type="ECO:0000313" key="4">
    <source>
        <dbReference type="Proteomes" id="UP000095544"/>
    </source>
</evidence>
<dbReference type="Pfam" id="PF07905">
    <property type="entry name" value="PucR"/>
    <property type="match status" value="1"/>
</dbReference>
<sequence length="531" mass="59824">MSVTIADLLTLPSMRGAQVLGGARGLSKIVSSISVLESTDPSVLIDCLFPKDEFFGSEIVITGFLNALDDVECQCANMRRLAAGGEVGLILFYVGVYLQKVDQRLIDVADELDFVLITMPEGQRMLRYSEVLNDVMECIYRDRMDNESIVSEILGRVSKLPEHHRSINTVLKMLSDRISASVILTNSGHEILNLIAWPRSIEEVIKAGVGSLEEFPREQEESECRFLPGARMYRYRLDSDAGRKMELLLIKEGVPISPKLLEQVMDIVRISINIWSSRHGDVAVHELVRAILQDEPIKMRRLAELFHIDVASIHEMWILHGESQEFSRLLTSKLPKVQKILAECRGPVVTDIYGEEMVLFLNTPVSCQAAEQQLRDILETVCSEEPGATLARCSNLQNTGAVREAFLCHQEYLQDVKVIFPEKQLFCFGELEFARDCRSLMEQGEAAVESCMELLAPLYAGGEEADLRKTLAVYLLDGNSSVTTTAQILYLHKNTVKYRLQRIADLLGYRPNKMPECMKLYQAAAVYRLNR</sequence>
<dbReference type="Gene3D" id="1.10.10.2840">
    <property type="entry name" value="PucR C-terminal helix-turn-helix domain"/>
    <property type="match status" value="1"/>
</dbReference>
<dbReference type="InterPro" id="IPR025736">
    <property type="entry name" value="PucR_C-HTH_dom"/>
</dbReference>